<protein>
    <submittedName>
        <fullName evidence="1">Uncharacterized protein</fullName>
    </submittedName>
</protein>
<feature type="non-terminal residue" evidence="1">
    <location>
        <position position="33"/>
    </location>
</feature>
<dbReference type="AlphaFoldDB" id="A0ABD1CT31"/>
<evidence type="ECO:0000313" key="1">
    <source>
        <dbReference type="EMBL" id="KAL1379596.1"/>
    </source>
</evidence>
<reference evidence="1 2" key="1">
    <citation type="submission" date="2024-05" db="EMBL/GenBank/DDBJ databases">
        <title>Culex pipiens pipiens assembly and annotation.</title>
        <authorList>
            <person name="Alout H."/>
            <person name="Durand T."/>
        </authorList>
    </citation>
    <scope>NUCLEOTIDE SEQUENCE [LARGE SCALE GENOMIC DNA]</scope>
    <source>
        <strain evidence="1">HA-2024</strain>
        <tissue evidence="1">Whole body</tissue>
    </source>
</reference>
<name>A0ABD1CT31_CULPP</name>
<proteinExistence type="predicted"/>
<dbReference type="Proteomes" id="UP001562425">
    <property type="component" value="Unassembled WGS sequence"/>
</dbReference>
<sequence>MEGALISLEEEMNQGLVDDRVEFIKKNDDCINT</sequence>
<organism evidence="1 2">
    <name type="scientific">Culex pipiens pipiens</name>
    <name type="common">Northern house mosquito</name>
    <dbReference type="NCBI Taxonomy" id="38569"/>
    <lineage>
        <taxon>Eukaryota</taxon>
        <taxon>Metazoa</taxon>
        <taxon>Ecdysozoa</taxon>
        <taxon>Arthropoda</taxon>
        <taxon>Hexapoda</taxon>
        <taxon>Insecta</taxon>
        <taxon>Pterygota</taxon>
        <taxon>Neoptera</taxon>
        <taxon>Endopterygota</taxon>
        <taxon>Diptera</taxon>
        <taxon>Nematocera</taxon>
        <taxon>Culicoidea</taxon>
        <taxon>Culicidae</taxon>
        <taxon>Culicinae</taxon>
        <taxon>Culicini</taxon>
        <taxon>Culex</taxon>
        <taxon>Culex</taxon>
    </lineage>
</organism>
<gene>
    <name evidence="1" type="ORF">pipiens_014779</name>
</gene>
<evidence type="ECO:0000313" key="2">
    <source>
        <dbReference type="Proteomes" id="UP001562425"/>
    </source>
</evidence>
<accession>A0ABD1CT31</accession>
<keyword evidence="2" id="KW-1185">Reference proteome</keyword>
<dbReference type="EMBL" id="JBEHCU010009602">
    <property type="protein sequence ID" value="KAL1379596.1"/>
    <property type="molecule type" value="Genomic_DNA"/>
</dbReference>
<comment type="caution">
    <text evidence="1">The sequence shown here is derived from an EMBL/GenBank/DDBJ whole genome shotgun (WGS) entry which is preliminary data.</text>
</comment>